<comment type="caution">
    <text evidence="2">The sequence shown here is derived from an EMBL/GenBank/DDBJ whole genome shotgun (WGS) entry which is preliminary data.</text>
</comment>
<dbReference type="RefSeq" id="WP_193953492.1">
    <property type="nucleotide sequence ID" value="NZ_JADEYS010000011.1"/>
</dbReference>
<dbReference type="PANTHER" id="PTHR33525">
    <property type="match status" value="1"/>
</dbReference>
<keyword evidence="3" id="KW-1185">Reference proteome</keyword>
<dbReference type="InterPro" id="IPR013976">
    <property type="entry name" value="HDOD"/>
</dbReference>
<dbReference type="Gene3D" id="1.10.3210.10">
    <property type="entry name" value="Hypothetical protein af1432"/>
    <property type="match status" value="1"/>
</dbReference>
<dbReference type="Proteomes" id="UP000640333">
    <property type="component" value="Unassembled WGS sequence"/>
</dbReference>
<gene>
    <name evidence="2" type="ORF">IOQ59_11715</name>
</gene>
<evidence type="ECO:0000313" key="2">
    <source>
        <dbReference type="EMBL" id="MBE9397924.1"/>
    </source>
</evidence>
<organism evidence="2 3">
    <name type="scientific">Pontibacterium sinense</name>
    <dbReference type="NCBI Taxonomy" id="2781979"/>
    <lineage>
        <taxon>Bacteria</taxon>
        <taxon>Pseudomonadati</taxon>
        <taxon>Pseudomonadota</taxon>
        <taxon>Gammaproteobacteria</taxon>
        <taxon>Oceanospirillales</taxon>
        <taxon>Oceanospirillaceae</taxon>
        <taxon>Pontibacterium</taxon>
    </lineage>
</organism>
<dbReference type="EMBL" id="JADEYS010000011">
    <property type="protein sequence ID" value="MBE9397924.1"/>
    <property type="molecule type" value="Genomic_DNA"/>
</dbReference>
<dbReference type="Pfam" id="PF08668">
    <property type="entry name" value="HDOD"/>
    <property type="match status" value="1"/>
</dbReference>
<protein>
    <submittedName>
        <fullName evidence="2">HDOD domain-containing protein</fullName>
    </submittedName>
</protein>
<accession>A0A8J7FEF9</accession>
<dbReference type="PROSITE" id="PS51833">
    <property type="entry name" value="HDOD"/>
    <property type="match status" value="1"/>
</dbReference>
<dbReference type="AlphaFoldDB" id="A0A8J7FEF9"/>
<dbReference type="InterPro" id="IPR052340">
    <property type="entry name" value="RNase_Y/CdgJ"/>
</dbReference>
<name>A0A8J7FEF9_9GAMM</name>
<feature type="domain" description="HDOD" evidence="1">
    <location>
        <begin position="13"/>
        <end position="206"/>
    </location>
</feature>
<dbReference type="PANTHER" id="PTHR33525:SF3">
    <property type="entry name" value="RIBONUCLEASE Y"/>
    <property type="match status" value="1"/>
</dbReference>
<evidence type="ECO:0000259" key="1">
    <source>
        <dbReference type="PROSITE" id="PS51833"/>
    </source>
</evidence>
<dbReference type="SUPFAM" id="SSF109604">
    <property type="entry name" value="HD-domain/PDEase-like"/>
    <property type="match status" value="1"/>
</dbReference>
<reference evidence="2" key="1">
    <citation type="submission" date="2020-10" db="EMBL/GenBank/DDBJ databases">
        <title>Bacterium isolated from coastal waters sediment.</title>
        <authorList>
            <person name="Chen R.-J."/>
            <person name="Lu D.-C."/>
            <person name="Zhu K.-L."/>
            <person name="Du Z.-J."/>
        </authorList>
    </citation>
    <scope>NUCLEOTIDE SEQUENCE</scope>
    <source>
        <strain evidence="2">N1Y112</strain>
    </source>
</reference>
<evidence type="ECO:0000313" key="3">
    <source>
        <dbReference type="Proteomes" id="UP000640333"/>
    </source>
</evidence>
<sequence>MEVRELLEQTNKLPNVPDVVKELIQQLNNPGAKYDEIAEKVAKDQTLSLKILRLVNSAHFGLARKVSSIDEAVIMLGMARLKTMVIASGVVGSVKSVEGLDLKQFWSEAFFVATAARFFAEKSEKVDADMAFTVGLIHNIGRLLLHISKPKLAQAIQTRVDETGCSRSDAEMERLNFVTPQAGQALLDMWSFPAELGEAVLQHKKPTEFEDPSALAAVVNLACVINAARRNETDIAELRDFFPQDVAEIAGLSSNILSELGEALELESGLEGLND</sequence>
<proteinExistence type="predicted"/>